<dbReference type="VEuPathDB" id="FungiDB:SJAG_01560"/>
<dbReference type="InterPro" id="IPR037274">
    <property type="entry name" value="Znf_CHY_sf"/>
</dbReference>
<dbReference type="eggNOG" id="KOG1940">
    <property type="taxonomic scope" value="Eukaryota"/>
</dbReference>
<dbReference type="GO" id="GO:0005758">
    <property type="term" value="C:mitochondrial intermembrane space"/>
    <property type="evidence" value="ECO:0000318"/>
    <property type="project" value="GO_Central"/>
</dbReference>
<dbReference type="Proteomes" id="UP000001744">
    <property type="component" value="Unassembled WGS sequence"/>
</dbReference>
<dbReference type="EMBL" id="KE651168">
    <property type="protein sequence ID" value="EEB06517.1"/>
    <property type="molecule type" value="Genomic_DNA"/>
</dbReference>
<keyword evidence="2 4" id="KW-0863">Zinc-finger</keyword>
<evidence type="ECO:0000256" key="2">
    <source>
        <dbReference type="ARBA" id="ARBA00022771"/>
    </source>
</evidence>
<dbReference type="STRING" id="402676.B6JY99"/>
<evidence type="ECO:0000259" key="5">
    <source>
        <dbReference type="PROSITE" id="PS51266"/>
    </source>
</evidence>
<dbReference type="InterPro" id="IPR052604">
    <property type="entry name" value="Mito_Tim_assembly_helper"/>
</dbReference>
<dbReference type="HOGENOM" id="CLU_140539_0_0_1"/>
<dbReference type="PANTHER" id="PTHR28082">
    <property type="entry name" value="ZINC FINGER PROTEIN"/>
    <property type="match status" value="1"/>
</dbReference>
<evidence type="ECO:0000256" key="1">
    <source>
        <dbReference type="ARBA" id="ARBA00022723"/>
    </source>
</evidence>
<evidence type="ECO:0000313" key="7">
    <source>
        <dbReference type="JaponicusDB" id="SJAG_01560"/>
    </source>
</evidence>
<name>B6JY99_SCHJY</name>
<gene>
    <name evidence="7" type="primary">hot15</name>
    <name evidence="6" type="ORF">SJAG_01560</name>
</gene>
<reference evidence="6 8" key="1">
    <citation type="journal article" date="2011" name="Science">
        <title>Comparative functional genomics of the fission yeasts.</title>
        <authorList>
            <person name="Rhind N."/>
            <person name="Chen Z."/>
            <person name="Yassour M."/>
            <person name="Thompson D.A."/>
            <person name="Haas B.J."/>
            <person name="Habib N."/>
            <person name="Wapinski I."/>
            <person name="Roy S."/>
            <person name="Lin M.F."/>
            <person name="Heiman D.I."/>
            <person name="Young S.K."/>
            <person name="Furuya K."/>
            <person name="Guo Y."/>
            <person name="Pidoux A."/>
            <person name="Chen H.M."/>
            <person name="Robbertse B."/>
            <person name="Goldberg J.M."/>
            <person name="Aoki K."/>
            <person name="Bayne E.H."/>
            <person name="Berlin A.M."/>
            <person name="Desjardins C.A."/>
            <person name="Dobbs E."/>
            <person name="Dukaj L."/>
            <person name="Fan L."/>
            <person name="FitzGerald M.G."/>
            <person name="French C."/>
            <person name="Gujja S."/>
            <person name="Hansen K."/>
            <person name="Keifenheim D."/>
            <person name="Levin J.Z."/>
            <person name="Mosher R.A."/>
            <person name="Mueller C.A."/>
            <person name="Pfiffner J."/>
            <person name="Priest M."/>
            <person name="Russ C."/>
            <person name="Smialowska A."/>
            <person name="Swoboda P."/>
            <person name="Sykes S.M."/>
            <person name="Vaughn M."/>
            <person name="Vengrova S."/>
            <person name="Yoder R."/>
            <person name="Zeng Q."/>
            <person name="Allshire R."/>
            <person name="Baulcombe D."/>
            <person name="Birren B.W."/>
            <person name="Brown W."/>
            <person name="Ekwall K."/>
            <person name="Kellis M."/>
            <person name="Leatherwood J."/>
            <person name="Levin H."/>
            <person name="Margalit H."/>
            <person name="Martienssen R."/>
            <person name="Nieduszynski C.A."/>
            <person name="Spatafora J.W."/>
            <person name="Friedman N."/>
            <person name="Dalgaard J.Z."/>
            <person name="Baumann P."/>
            <person name="Niki H."/>
            <person name="Regev A."/>
            <person name="Nusbaum C."/>
        </authorList>
    </citation>
    <scope>NUCLEOTIDE SEQUENCE [LARGE SCALE GENOMIC DNA]</scope>
    <source>
        <strain evidence="8">yFS275 / FY16936</strain>
    </source>
</reference>
<keyword evidence="1" id="KW-0479">Metal-binding</keyword>
<keyword evidence="8" id="KW-1185">Reference proteome</keyword>
<dbReference type="OrthoDB" id="1584384at2759"/>
<dbReference type="Pfam" id="PF05495">
    <property type="entry name" value="zf-CHY"/>
    <property type="match status" value="1"/>
</dbReference>
<proteinExistence type="predicted"/>
<dbReference type="PANTHER" id="PTHR28082:SF2">
    <property type="entry name" value="CHY-TYPE DOMAIN-CONTAINING PROTEIN"/>
    <property type="match status" value="1"/>
</dbReference>
<feature type="domain" description="CHY-type" evidence="5">
    <location>
        <begin position="1"/>
        <end position="72"/>
    </location>
</feature>
<organism evidence="6 8">
    <name type="scientific">Schizosaccharomyces japonicus (strain yFS275 / FY16936)</name>
    <name type="common">Fission yeast</name>
    <dbReference type="NCBI Taxonomy" id="402676"/>
    <lineage>
        <taxon>Eukaryota</taxon>
        <taxon>Fungi</taxon>
        <taxon>Dikarya</taxon>
        <taxon>Ascomycota</taxon>
        <taxon>Taphrinomycotina</taxon>
        <taxon>Schizosaccharomycetes</taxon>
        <taxon>Schizosaccharomycetales</taxon>
        <taxon>Schizosaccharomycetaceae</taxon>
        <taxon>Schizosaccharomyces</taxon>
    </lineage>
</organism>
<dbReference type="RefSeq" id="XP_002172810.1">
    <property type="nucleotide sequence ID" value="XM_002172774.2"/>
</dbReference>
<protein>
    <submittedName>
        <fullName evidence="6">Helper-TIM</fullName>
    </submittedName>
</protein>
<evidence type="ECO:0000313" key="6">
    <source>
        <dbReference type="EMBL" id="EEB06517.1"/>
    </source>
</evidence>
<evidence type="ECO:0000256" key="3">
    <source>
        <dbReference type="ARBA" id="ARBA00022833"/>
    </source>
</evidence>
<evidence type="ECO:0000313" key="8">
    <source>
        <dbReference type="Proteomes" id="UP000001744"/>
    </source>
</evidence>
<dbReference type="InterPro" id="IPR008913">
    <property type="entry name" value="Znf_CHY"/>
</dbReference>
<evidence type="ECO:0000256" key="4">
    <source>
        <dbReference type="PROSITE-ProRule" id="PRU00601"/>
    </source>
</evidence>
<dbReference type="AlphaFoldDB" id="B6JY99"/>
<dbReference type="PROSITE" id="PS51266">
    <property type="entry name" value="ZF_CHY"/>
    <property type="match status" value="1"/>
</dbReference>
<dbReference type="GO" id="GO:0008270">
    <property type="term" value="F:zinc ion binding"/>
    <property type="evidence" value="ECO:0000318"/>
    <property type="project" value="GO_Central"/>
</dbReference>
<sequence length="124" mass="14540">MCKHIKNAQVSIRTACCHRWVDCVECHNEIADHPLLKTAELTLICKKCRKAFRKNLTDEIDESDEYCPHCDNHYVIPAVTEADVERKRAEKELEKRRAAFDIRYVKEEDLLFTEDMEDVTSRLG</sequence>
<dbReference type="GeneID" id="7048744"/>
<accession>B6JY99</accession>
<dbReference type="JaponicusDB" id="SJAG_01560">
    <property type="gene designation" value="hot15"/>
</dbReference>
<dbReference type="SUPFAM" id="SSF161219">
    <property type="entry name" value="CHY zinc finger-like"/>
    <property type="match status" value="1"/>
</dbReference>
<keyword evidence="3" id="KW-0862">Zinc</keyword>
<dbReference type="GO" id="GO:0045041">
    <property type="term" value="P:protein import into mitochondrial intermembrane space"/>
    <property type="evidence" value="ECO:0000318"/>
    <property type="project" value="GO_Central"/>
</dbReference>